<protein>
    <submittedName>
        <fullName evidence="1">Uncharacterized protein</fullName>
    </submittedName>
</protein>
<dbReference type="RefSeq" id="WP_369611053.1">
    <property type="nucleotide sequence ID" value="NZ_AP031322.1"/>
</dbReference>
<dbReference type="AlphaFoldDB" id="A0AAT9GPJ6"/>
<name>A0AAT9GPJ6_9CREN</name>
<organism evidence="1">
    <name type="scientific">Sulfurisphaera javensis</name>
    <dbReference type="NCBI Taxonomy" id="2049879"/>
    <lineage>
        <taxon>Archaea</taxon>
        <taxon>Thermoproteota</taxon>
        <taxon>Thermoprotei</taxon>
        <taxon>Sulfolobales</taxon>
        <taxon>Sulfolobaceae</taxon>
        <taxon>Sulfurisphaera</taxon>
    </lineage>
</organism>
<reference evidence="1" key="1">
    <citation type="submission" date="2024-03" db="EMBL/GenBank/DDBJ databases">
        <title>Complete genome sequence of Sulfurisphaera javensis strain KD-1.</title>
        <authorList>
            <person name="Sakai H."/>
            <person name="Nur N."/>
            <person name="Suwanto A."/>
            <person name="Kurosawa N."/>
        </authorList>
    </citation>
    <scope>NUCLEOTIDE SEQUENCE</scope>
    <source>
        <strain evidence="1">KD-1</strain>
    </source>
</reference>
<sequence>MVENSNKKDELKERMIKASNEMGEKIGEAIQKAYEDRKYMKEAVTKSMEITSEAVKASIDLGKKAENIAVHMSQNFMDVSKSFIKGLRNKIKEDKE</sequence>
<dbReference type="EMBL" id="AP031322">
    <property type="protein sequence ID" value="BFH72860.1"/>
    <property type="molecule type" value="Genomic_DNA"/>
</dbReference>
<accession>A0AAT9GPJ6</accession>
<evidence type="ECO:0000313" key="1">
    <source>
        <dbReference type="EMBL" id="BFH72860.1"/>
    </source>
</evidence>
<dbReference type="KEGG" id="sjv:SJAV_08040"/>
<dbReference type="GeneID" id="92353736"/>
<gene>
    <name evidence="1" type="ORF">SJAV_08040</name>
</gene>
<proteinExistence type="predicted"/>